<dbReference type="Gene3D" id="3.80.10.10">
    <property type="entry name" value="Ribonuclease Inhibitor"/>
    <property type="match status" value="1"/>
</dbReference>
<comment type="caution">
    <text evidence="1">The sequence shown here is derived from an EMBL/GenBank/DDBJ whole genome shotgun (WGS) entry which is preliminary data.</text>
</comment>
<sequence>MKMHTDNGFTFDIKEDHATVMEIDGDPQIVEIPEQIDGVPVTELAEYLFSGKSCQVIRIPLGVRKIGRYGFYNCRNLEELWFSSDFTDLGSGTFTGCHRIRRMEVLMNGEQSGLKEILSEVGEELRVHLYGKVEAMLWFPEYYEEGVENTPARILMTEVHGSGLYYRNCFQGKVFHFLEYDKRFEMARAQESSDFLREMVYGRLNWPTGLTEQAKIQYEQYLKEHIEQIASDFIRQKRGEELEWLLHTYPLEQGQKELFTGLVNLADTVKSPEILSMLMEYQRLHFPSKRRSFEL</sequence>
<dbReference type="Pfam" id="PF13306">
    <property type="entry name" value="LRR_5"/>
    <property type="match status" value="1"/>
</dbReference>
<evidence type="ECO:0000313" key="2">
    <source>
        <dbReference type="Proteomes" id="UP001644719"/>
    </source>
</evidence>
<protein>
    <submittedName>
        <fullName evidence="1">Leucine-rich repeat protein</fullName>
    </submittedName>
</protein>
<evidence type="ECO:0000313" key="1">
    <source>
        <dbReference type="EMBL" id="NSG84952.1"/>
    </source>
</evidence>
<dbReference type="InterPro" id="IPR026906">
    <property type="entry name" value="LRR_5"/>
</dbReference>
<proteinExistence type="predicted"/>
<keyword evidence="2" id="KW-1185">Reference proteome</keyword>
<organism evidence="1 2">
    <name type="scientific">Blautia faecis</name>
    <dbReference type="NCBI Taxonomy" id="871665"/>
    <lineage>
        <taxon>Bacteria</taxon>
        <taxon>Bacillati</taxon>
        <taxon>Bacillota</taxon>
        <taxon>Clostridia</taxon>
        <taxon>Lachnospirales</taxon>
        <taxon>Lachnospiraceae</taxon>
        <taxon>Blautia</taxon>
    </lineage>
</organism>
<gene>
    <name evidence="1" type="ORF">G5B17_05810</name>
</gene>
<dbReference type="EMBL" id="JAAITS010000012">
    <property type="protein sequence ID" value="NSG84952.1"/>
    <property type="molecule type" value="Genomic_DNA"/>
</dbReference>
<reference evidence="1 2" key="1">
    <citation type="journal article" date="2020" name="Cell Host Microbe">
        <title>Functional and Genomic Variation between Human-Derived Isolates of Lachnospiraceae Reveals Inter- and Intra-Species Diversity.</title>
        <authorList>
            <person name="Sorbara M.T."/>
            <person name="Littmann E.R."/>
            <person name="Fontana E."/>
            <person name="Moody T.U."/>
            <person name="Kohout C.E."/>
            <person name="Gjonbalaj M."/>
            <person name="Eaton V."/>
            <person name="Seok R."/>
            <person name="Leiner I.M."/>
            <person name="Pamer E.G."/>
        </authorList>
    </citation>
    <scope>NUCLEOTIDE SEQUENCE [LARGE SCALE GENOMIC DNA]</scope>
    <source>
        <strain evidence="1 2">MSK.17.74</strain>
    </source>
</reference>
<dbReference type="RefSeq" id="WP_148462269.1">
    <property type="nucleotide sequence ID" value="NZ_JAAIPV010000018.1"/>
</dbReference>
<name>A0ABX2H587_9FIRM</name>
<dbReference type="InterPro" id="IPR032675">
    <property type="entry name" value="LRR_dom_sf"/>
</dbReference>
<accession>A0ABX2H587</accession>
<dbReference type="Proteomes" id="UP001644719">
    <property type="component" value="Unassembled WGS sequence"/>
</dbReference>